<dbReference type="EMBL" id="JAYKXP010000012">
    <property type="protein sequence ID" value="KAK7051550.1"/>
    <property type="molecule type" value="Genomic_DNA"/>
</dbReference>
<keyword evidence="3" id="KW-0274">FAD</keyword>
<sequence>MASSVLIVGAGPAGLSLAIALLRNGVSVKIIDKAPKYFVGTRGAGVMPRTLELYKIAGILPEIESVGNPEVPKMRIYTSPEGDSPINEFDMMEISDPDPSYYRINGLVVLQDDHQAALRGIIEKRYGVSIELATELVSFEQSPDYVTVKLLKSSLGTTETHQFDWVVGTDGARSVVRKQLGLSFDGESNVDICLAMRPYKRNGKQYFWFICGGANVDVQAIEGNKDRLVEIIYDIIGKKEVVFGDLVAYGTWRSNVRMVNKFNEGRVFLGGVDTQLMGDPDAAHVHSFTGAQGINTSVQDSVSCFMFSLPSAV</sequence>
<dbReference type="GO" id="GO:0016709">
    <property type="term" value="F:oxidoreductase activity, acting on paired donors, with incorporation or reduction of molecular oxygen, NAD(P)H as one donor, and incorporation of one atom of oxygen"/>
    <property type="evidence" value="ECO:0007669"/>
    <property type="project" value="UniProtKB-ARBA"/>
</dbReference>
<keyword evidence="2" id="KW-0285">Flavoprotein</keyword>
<evidence type="ECO:0000256" key="2">
    <source>
        <dbReference type="ARBA" id="ARBA00022630"/>
    </source>
</evidence>
<comment type="cofactor">
    <cofactor evidence="1">
        <name>FAD</name>
        <dbReference type="ChEBI" id="CHEBI:57692"/>
    </cofactor>
</comment>
<organism evidence="6 7">
    <name type="scientific">Paramarasmius palmivorus</name>
    <dbReference type="NCBI Taxonomy" id="297713"/>
    <lineage>
        <taxon>Eukaryota</taxon>
        <taxon>Fungi</taxon>
        <taxon>Dikarya</taxon>
        <taxon>Basidiomycota</taxon>
        <taxon>Agaricomycotina</taxon>
        <taxon>Agaricomycetes</taxon>
        <taxon>Agaricomycetidae</taxon>
        <taxon>Agaricales</taxon>
        <taxon>Marasmiineae</taxon>
        <taxon>Marasmiaceae</taxon>
        <taxon>Paramarasmius</taxon>
    </lineage>
</organism>
<dbReference type="GO" id="GO:0071949">
    <property type="term" value="F:FAD binding"/>
    <property type="evidence" value="ECO:0007669"/>
    <property type="project" value="InterPro"/>
</dbReference>
<dbReference type="Gene3D" id="3.50.50.60">
    <property type="entry name" value="FAD/NAD(P)-binding domain"/>
    <property type="match status" value="1"/>
</dbReference>
<evidence type="ECO:0000256" key="3">
    <source>
        <dbReference type="ARBA" id="ARBA00022827"/>
    </source>
</evidence>
<dbReference type="InterPro" id="IPR002938">
    <property type="entry name" value="FAD-bd"/>
</dbReference>
<dbReference type="Gene3D" id="3.30.9.10">
    <property type="entry name" value="D-Amino Acid Oxidase, subunit A, domain 2"/>
    <property type="match status" value="1"/>
</dbReference>
<dbReference type="Proteomes" id="UP001383192">
    <property type="component" value="Unassembled WGS sequence"/>
</dbReference>
<accession>A0AAW0DJY3</accession>
<reference evidence="6 7" key="1">
    <citation type="submission" date="2024-01" db="EMBL/GenBank/DDBJ databases">
        <title>A draft genome for a cacao thread blight-causing isolate of Paramarasmius palmivorus.</title>
        <authorList>
            <person name="Baruah I.K."/>
            <person name="Bukari Y."/>
            <person name="Amoako-Attah I."/>
            <person name="Meinhardt L.W."/>
            <person name="Bailey B.A."/>
            <person name="Cohen S.P."/>
        </authorList>
    </citation>
    <scope>NUCLEOTIDE SEQUENCE [LARGE SCALE GENOMIC DNA]</scope>
    <source>
        <strain evidence="6 7">GH-12</strain>
    </source>
</reference>
<feature type="domain" description="FAD-binding" evidence="5">
    <location>
        <begin position="194"/>
        <end position="302"/>
    </location>
</feature>
<keyword evidence="7" id="KW-1185">Reference proteome</keyword>
<dbReference type="PANTHER" id="PTHR43004">
    <property type="entry name" value="TRK SYSTEM POTASSIUM UPTAKE PROTEIN"/>
    <property type="match status" value="1"/>
</dbReference>
<keyword evidence="4" id="KW-0560">Oxidoreductase</keyword>
<dbReference type="PANTHER" id="PTHR43004:SF19">
    <property type="entry name" value="BINDING MONOOXYGENASE, PUTATIVE (JCVI)-RELATED"/>
    <property type="match status" value="1"/>
</dbReference>
<evidence type="ECO:0000256" key="4">
    <source>
        <dbReference type="ARBA" id="ARBA00023002"/>
    </source>
</evidence>
<dbReference type="Pfam" id="PF01494">
    <property type="entry name" value="FAD_binding_3"/>
    <property type="match status" value="2"/>
</dbReference>
<protein>
    <recommendedName>
        <fullName evidence="5">FAD-binding domain-containing protein</fullName>
    </recommendedName>
</protein>
<dbReference type="InterPro" id="IPR036188">
    <property type="entry name" value="FAD/NAD-bd_sf"/>
</dbReference>
<name>A0AAW0DJY3_9AGAR</name>
<comment type="caution">
    <text evidence="6">The sequence shown here is derived from an EMBL/GenBank/DDBJ whole genome shotgun (WGS) entry which is preliminary data.</text>
</comment>
<evidence type="ECO:0000256" key="1">
    <source>
        <dbReference type="ARBA" id="ARBA00001974"/>
    </source>
</evidence>
<dbReference type="AlphaFoldDB" id="A0AAW0DJY3"/>
<evidence type="ECO:0000313" key="7">
    <source>
        <dbReference type="Proteomes" id="UP001383192"/>
    </source>
</evidence>
<feature type="domain" description="FAD-binding" evidence="5">
    <location>
        <begin position="4"/>
        <end position="190"/>
    </location>
</feature>
<dbReference type="InterPro" id="IPR050641">
    <property type="entry name" value="RIFMO-like"/>
</dbReference>
<evidence type="ECO:0000259" key="5">
    <source>
        <dbReference type="Pfam" id="PF01494"/>
    </source>
</evidence>
<evidence type="ECO:0000313" key="6">
    <source>
        <dbReference type="EMBL" id="KAK7051550.1"/>
    </source>
</evidence>
<proteinExistence type="predicted"/>
<dbReference type="SUPFAM" id="SSF51905">
    <property type="entry name" value="FAD/NAD(P)-binding domain"/>
    <property type="match status" value="1"/>
</dbReference>
<gene>
    <name evidence="6" type="ORF">VNI00_004529</name>
</gene>
<dbReference type="PRINTS" id="PR00420">
    <property type="entry name" value="RNGMNOXGNASE"/>
</dbReference>